<reference evidence="1" key="1">
    <citation type="submission" date="2021-03" db="EMBL/GenBank/DDBJ databases">
        <title>Draft genome sequence of rust myrtle Austropuccinia psidii MF-1, a brazilian biotype.</title>
        <authorList>
            <person name="Quecine M.C."/>
            <person name="Pachon D.M.R."/>
            <person name="Bonatelli M.L."/>
            <person name="Correr F.H."/>
            <person name="Franceschini L.M."/>
            <person name="Leite T.F."/>
            <person name="Margarido G.R.A."/>
            <person name="Almeida C.A."/>
            <person name="Ferrarezi J.A."/>
            <person name="Labate C.A."/>
        </authorList>
    </citation>
    <scope>NUCLEOTIDE SEQUENCE</scope>
    <source>
        <strain evidence="1">MF-1</strain>
    </source>
</reference>
<sequence>MANWQYHQFYDQLAPFCVLWPLHHINFFWPLIAPGHILEPLASLPNSPPQQRPGQYPFYGAGGFIWPFRGLWHTPFDLGVYGHNGLFGPFRPPTASRAHSPWDLLCPFWAISNEAKRGQGVSKLSPKARLVPKNQWAHLSPFWPKIPRILNWSKGPQDPKLATINTGPHSQPMASGSHQGPPAEFQKGFLSIKGKTFPSFMVPITKDPGVVHIWYNIPLCTIFAQQSNGHGFRTQIFHYKSSLQAHSPLKRKTLKQFHLAIPDGYQKSIRGPQPLGSAEVGLLFHFRIIQREIETGYQSFNQL</sequence>
<keyword evidence="2" id="KW-1185">Reference proteome</keyword>
<name>A0A9Q3CQA4_9BASI</name>
<gene>
    <name evidence="1" type="ORF">O181_027582</name>
</gene>
<dbReference type="EMBL" id="AVOT02009318">
    <property type="protein sequence ID" value="MBW0487867.1"/>
    <property type="molecule type" value="Genomic_DNA"/>
</dbReference>
<organism evidence="1 2">
    <name type="scientific">Austropuccinia psidii MF-1</name>
    <dbReference type="NCBI Taxonomy" id="1389203"/>
    <lineage>
        <taxon>Eukaryota</taxon>
        <taxon>Fungi</taxon>
        <taxon>Dikarya</taxon>
        <taxon>Basidiomycota</taxon>
        <taxon>Pucciniomycotina</taxon>
        <taxon>Pucciniomycetes</taxon>
        <taxon>Pucciniales</taxon>
        <taxon>Sphaerophragmiaceae</taxon>
        <taxon>Austropuccinia</taxon>
    </lineage>
</organism>
<protein>
    <submittedName>
        <fullName evidence="1">Uncharacterized protein</fullName>
    </submittedName>
</protein>
<evidence type="ECO:0000313" key="2">
    <source>
        <dbReference type="Proteomes" id="UP000765509"/>
    </source>
</evidence>
<evidence type="ECO:0000313" key="1">
    <source>
        <dbReference type="EMBL" id="MBW0487867.1"/>
    </source>
</evidence>
<accession>A0A9Q3CQA4</accession>
<proteinExistence type="predicted"/>
<comment type="caution">
    <text evidence="1">The sequence shown here is derived from an EMBL/GenBank/DDBJ whole genome shotgun (WGS) entry which is preliminary data.</text>
</comment>
<dbReference type="AlphaFoldDB" id="A0A9Q3CQA4"/>
<dbReference type="Proteomes" id="UP000765509">
    <property type="component" value="Unassembled WGS sequence"/>
</dbReference>